<proteinExistence type="inferred from homology"/>
<comment type="caution">
    <text evidence="6">The sequence shown here is derived from an EMBL/GenBank/DDBJ whole genome shotgun (WGS) entry which is preliminary data.</text>
</comment>
<sequence length="310" mass="33190">MHKNAGLLSESGKQSGNELLWDDTRVFLAIARVGTLSGAAKMLGLGLATASRRLERLEAALGVALFTRNQGGHSLTDDGAALVSRAEALELAGHAFGAAGQGRTEQVAGHVRLATAQGLADHLIIPALPELLGSNPALTVEVVTGVTTVNLHRRDADLAIRMVRPERGNVSIRRLGVLGFGLYASLGYLSRHPASERTTSLEADDFIGWSEGQQHLPAAQWLERTLRGRPCRLIATTLSAQLAAARAGLGMAVLPHFLARIHGLARIRDDIGCDQPIWLAVHADLAHSRRVRIVADFLGDLVLRRATQLR</sequence>
<organism evidence="6 7">
    <name type="scientific">Paraburkholderia denitrificans</name>
    <dbReference type="NCBI Taxonomy" id="694025"/>
    <lineage>
        <taxon>Bacteria</taxon>
        <taxon>Pseudomonadati</taxon>
        <taxon>Pseudomonadota</taxon>
        <taxon>Betaproteobacteria</taxon>
        <taxon>Burkholderiales</taxon>
        <taxon>Burkholderiaceae</taxon>
        <taxon>Paraburkholderia</taxon>
    </lineage>
</organism>
<evidence type="ECO:0000256" key="2">
    <source>
        <dbReference type="ARBA" id="ARBA00023015"/>
    </source>
</evidence>
<dbReference type="Pfam" id="PF00126">
    <property type="entry name" value="HTH_1"/>
    <property type="match status" value="1"/>
</dbReference>
<dbReference type="InterPro" id="IPR036390">
    <property type="entry name" value="WH_DNA-bd_sf"/>
</dbReference>
<accession>A0ABW0J7A9</accession>
<dbReference type="SUPFAM" id="SSF53850">
    <property type="entry name" value="Periplasmic binding protein-like II"/>
    <property type="match status" value="1"/>
</dbReference>
<evidence type="ECO:0000256" key="4">
    <source>
        <dbReference type="ARBA" id="ARBA00023163"/>
    </source>
</evidence>
<dbReference type="InterPro" id="IPR036388">
    <property type="entry name" value="WH-like_DNA-bd_sf"/>
</dbReference>
<evidence type="ECO:0000313" key="6">
    <source>
        <dbReference type="EMBL" id="MFC5428884.1"/>
    </source>
</evidence>
<dbReference type="PANTHER" id="PTHR30537">
    <property type="entry name" value="HTH-TYPE TRANSCRIPTIONAL REGULATOR"/>
    <property type="match status" value="1"/>
</dbReference>
<dbReference type="InterPro" id="IPR005119">
    <property type="entry name" value="LysR_subst-bd"/>
</dbReference>
<evidence type="ECO:0000313" key="7">
    <source>
        <dbReference type="Proteomes" id="UP001596103"/>
    </source>
</evidence>
<name>A0ABW0J7A9_9BURK</name>
<comment type="similarity">
    <text evidence="1">Belongs to the LysR transcriptional regulatory family.</text>
</comment>
<dbReference type="Gene3D" id="1.10.10.10">
    <property type="entry name" value="Winged helix-like DNA-binding domain superfamily/Winged helix DNA-binding domain"/>
    <property type="match status" value="1"/>
</dbReference>
<feature type="domain" description="HTH lysR-type" evidence="5">
    <location>
        <begin position="19"/>
        <end position="76"/>
    </location>
</feature>
<dbReference type="InterPro" id="IPR058163">
    <property type="entry name" value="LysR-type_TF_proteobact-type"/>
</dbReference>
<evidence type="ECO:0000256" key="1">
    <source>
        <dbReference type="ARBA" id="ARBA00009437"/>
    </source>
</evidence>
<reference evidence="7" key="1">
    <citation type="journal article" date="2019" name="Int. J. Syst. Evol. Microbiol.">
        <title>The Global Catalogue of Microorganisms (GCM) 10K type strain sequencing project: providing services to taxonomists for standard genome sequencing and annotation.</title>
        <authorList>
            <consortium name="The Broad Institute Genomics Platform"/>
            <consortium name="The Broad Institute Genome Sequencing Center for Infectious Disease"/>
            <person name="Wu L."/>
            <person name="Ma J."/>
        </authorList>
    </citation>
    <scope>NUCLEOTIDE SEQUENCE [LARGE SCALE GENOMIC DNA]</scope>
    <source>
        <strain evidence="7">CCUG 56042</strain>
    </source>
</reference>
<dbReference type="Proteomes" id="UP001596103">
    <property type="component" value="Unassembled WGS sequence"/>
</dbReference>
<keyword evidence="2" id="KW-0805">Transcription regulation</keyword>
<dbReference type="SUPFAM" id="SSF46785">
    <property type="entry name" value="Winged helix' DNA-binding domain"/>
    <property type="match status" value="1"/>
</dbReference>
<evidence type="ECO:0000259" key="5">
    <source>
        <dbReference type="PROSITE" id="PS50931"/>
    </source>
</evidence>
<evidence type="ECO:0000256" key="3">
    <source>
        <dbReference type="ARBA" id="ARBA00023125"/>
    </source>
</evidence>
<dbReference type="InterPro" id="IPR000847">
    <property type="entry name" value="LysR_HTH_N"/>
</dbReference>
<dbReference type="PANTHER" id="PTHR30537:SF3">
    <property type="entry name" value="TRANSCRIPTIONAL REGULATORY PROTEIN"/>
    <property type="match status" value="1"/>
</dbReference>
<dbReference type="PROSITE" id="PS50931">
    <property type="entry name" value="HTH_LYSR"/>
    <property type="match status" value="1"/>
</dbReference>
<dbReference type="Gene3D" id="3.40.190.290">
    <property type="match status" value="1"/>
</dbReference>
<dbReference type="EMBL" id="JBHSMP010000011">
    <property type="protein sequence ID" value="MFC5428884.1"/>
    <property type="molecule type" value="Genomic_DNA"/>
</dbReference>
<protein>
    <submittedName>
        <fullName evidence="6">LysR family transcriptional regulator</fullName>
    </submittedName>
</protein>
<keyword evidence="4" id="KW-0804">Transcription</keyword>
<dbReference type="RefSeq" id="WP_377710869.1">
    <property type="nucleotide sequence ID" value="NZ_JBHSMP010000011.1"/>
</dbReference>
<dbReference type="Pfam" id="PF03466">
    <property type="entry name" value="LysR_substrate"/>
    <property type="match status" value="1"/>
</dbReference>
<keyword evidence="3" id="KW-0238">DNA-binding</keyword>
<gene>
    <name evidence="6" type="ORF">ACFPTO_08745</name>
</gene>
<keyword evidence="7" id="KW-1185">Reference proteome</keyword>